<evidence type="ECO:0000256" key="4">
    <source>
        <dbReference type="ARBA" id="ARBA00022989"/>
    </source>
</evidence>
<evidence type="ECO:0000256" key="1">
    <source>
        <dbReference type="ARBA" id="ARBA00004141"/>
    </source>
</evidence>
<protein>
    <submittedName>
        <fullName evidence="7">Uncharacterized protein</fullName>
    </submittedName>
</protein>
<comment type="subcellular location">
    <subcellularLocation>
        <location evidence="1">Membrane</location>
        <topology evidence="1">Multi-pass membrane protein</topology>
    </subcellularLocation>
</comment>
<keyword evidence="5 6" id="KW-0472">Membrane</keyword>
<sequence>LGIAAATGVVMAGIASAVISALGFGSGGIVAGSAAAGMMSTAAIANGGAVAAGSTVAILQSAGATGIFGGPIGTIVFVTGALIAA</sequence>
<dbReference type="AlphaFoldDB" id="A0AAD5X5N6"/>
<evidence type="ECO:0000313" key="7">
    <source>
        <dbReference type="EMBL" id="KAJ3079065.1"/>
    </source>
</evidence>
<feature type="transmembrane region" description="Helical" evidence="6">
    <location>
        <begin position="6"/>
        <end position="31"/>
    </location>
</feature>
<dbReference type="Pfam" id="PF06140">
    <property type="entry name" value="Ifi-6-16"/>
    <property type="match status" value="1"/>
</dbReference>
<reference evidence="7" key="1">
    <citation type="submission" date="2020-05" db="EMBL/GenBank/DDBJ databases">
        <title>Phylogenomic resolution of chytrid fungi.</title>
        <authorList>
            <person name="Stajich J.E."/>
            <person name="Amses K."/>
            <person name="Simmons R."/>
            <person name="Seto K."/>
            <person name="Myers J."/>
            <person name="Bonds A."/>
            <person name="Quandt C.A."/>
            <person name="Barry K."/>
            <person name="Liu P."/>
            <person name="Grigoriev I."/>
            <person name="Longcore J.E."/>
            <person name="James T.Y."/>
        </authorList>
    </citation>
    <scope>NUCLEOTIDE SEQUENCE</scope>
    <source>
        <strain evidence="7">JEL0513</strain>
    </source>
</reference>
<dbReference type="Proteomes" id="UP001211907">
    <property type="component" value="Unassembled WGS sequence"/>
</dbReference>
<comment type="caution">
    <text evidence="7">The sequence shown here is derived from an EMBL/GenBank/DDBJ whole genome shotgun (WGS) entry which is preliminary data.</text>
</comment>
<dbReference type="InterPro" id="IPR009311">
    <property type="entry name" value="IFI6/IFI27-like"/>
</dbReference>
<evidence type="ECO:0000256" key="5">
    <source>
        <dbReference type="ARBA" id="ARBA00023136"/>
    </source>
</evidence>
<dbReference type="InterPro" id="IPR038213">
    <property type="entry name" value="IFI6/IFI27-like_sf"/>
</dbReference>
<proteinExistence type="inferred from homology"/>
<dbReference type="GO" id="GO:0016020">
    <property type="term" value="C:membrane"/>
    <property type="evidence" value="ECO:0007669"/>
    <property type="project" value="UniProtKB-SubCell"/>
</dbReference>
<feature type="transmembrane region" description="Helical" evidence="6">
    <location>
        <begin position="66"/>
        <end position="84"/>
    </location>
</feature>
<keyword evidence="4 6" id="KW-1133">Transmembrane helix</keyword>
<comment type="similarity">
    <text evidence="2">Belongs to the IFI6/IFI27 family.</text>
</comment>
<dbReference type="PANTHER" id="PTHR16932">
    <property type="entry name" value="INTERFERON ALPHA-INDUCIBLE PROTEIN 27"/>
    <property type="match status" value="1"/>
</dbReference>
<feature type="non-terminal residue" evidence="7">
    <location>
        <position position="1"/>
    </location>
</feature>
<evidence type="ECO:0000256" key="2">
    <source>
        <dbReference type="ARBA" id="ARBA00007262"/>
    </source>
</evidence>
<name>A0AAD5X5N6_9FUNG</name>
<keyword evidence="8" id="KW-1185">Reference proteome</keyword>
<evidence type="ECO:0000256" key="3">
    <source>
        <dbReference type="ARBA" id="ARBA00022692"/>
    </source>
</evidence>
<evidence type="ECO:0000256" key="6">
    <source>
        <dbReference type="SAM" id="Phobius"/>
    </source>
</evidence>
<gene>
    <name evidence="7" type="ORF">HK100_010522</name>
</gene>
<dbReference type="Gene3D" id="6.10.110.10">
    <property type="match status" value="1"/>
</dbReference>
<keyword evidence="3 6" id="KW-0812">Transmembrane</keyword>
<accession>A0AAD5X5N6</accession>
<evidence type="ECO:0000313" key="8">
    <source>
        <dbReference type="Proteomes" id="UP001211907"/>
    </source>
</evidence>
<organism evidence="7 8">
    <name type="scientific">Physocladia obscura</name>
    <dbReference type="NCBI Taxonomy" id="109957"/>
    <lineage>
        <taxon>Eukaryota</taxon>
        <taxon>Fungi</taxon>
        <taxon>Fungi incertae sedis</taxon>
        <taxon>Chytridiomycota</taxon>
        <taxon>Chytridiomycota incertae sedis</taxon>
        <taxon>Chytridiomycetes</taxon>
        <taxon>Chytridiales</taxon>
        <taxon>Chytriomycetaceae</taxon>
        <taxon>Physocladia</taxon>
    </lineage>
</organism>
<feature type="non-terminal residue" evidence="7">
    <location>
        <position position="85"/>
    </location>
</feature>
<dbReference type="EMBL" id="JADGJH010005841">
    <property type="protein sequence ID" value="KAJ3079065.1"/>
    <property type="molecule type" value="Genomic_DNA"/>
</dbReference>
<dbReference type="PANTHER" id="PTHR16932:SF18">
    <property type="entry name" value="INTERFERON, ALPHA-INDUCIBLE PROTEIN 27-LIKE 2"/>
    <property type="match status" value="1"/>
</dbReference>